<name>A0A0E9RZ31_ANGAN</name>
<dbReference type="EMBL" id="GBXM01074415">
    <property type="protein sequence ID" value="JAH34162.1"/>
    <property type="molecule type" value="Transcribed_RNA"/>
</dbReference>
<dbReference type="AlphaFoldDB" id="A0A0E9RZ31"/>
<proteinExistence type="predicted"/>
<reference evidence="1" key="2">
    <citation type="journal article" date="2015" name="Fish Shellfish Immunol.">
        <title>Early steps in the European eel (Anguilla anguilla)-Vibrio vulnificus interaction in the gills: Role of the RtxA13 toxin.</title>
        <authorList>
            <person name="Callol A."/>
            <person name="Pajuelo D."/>
            <person name="Ebbesson L."/>
            <person name="Teles M."/>
            <person name="MacKenzie S."/>
            <person name="Amaro C."/>
        </authorList>
    </citation>
    <scope>NUCLEOTIDE SEQUENCE</scope>
</reference>
<organism evidence="1">
    <name type="scientific">Anguilla anguilla</name>
    <name type="common">European freshwater eel</name>
    <name type="synonym">Muraena anguilla</name>
    <dbReference type="NCBI Taxonomy" id="7936"/>
    <lineage>
        <taxon>Eukaryota</taxon>
        <taxon>Metazoa</taxon>
        <taxon>Chordata</taxon>
        <taxon>Craniata</taxon>
        <taxon>Vertebrata</taxon>
        <taxon>Euteleostomi</taxon>
        <taxon>Actinopterygii</taxon>
        <taxon>Neopterygii</taxon>
        <taxon>Teleostei</taxon>
        <taxon>Anguilliformes</taxon>
        <taxon>Anguillidae</taxon>
        <taxon>Anguilla</taxon>
    </lineage>
</organism>
<evidence type="ECO:0000313" key="1">
    <source>
        <dbReference type="EMBL" id="JAH34162.1"/>
    </source>
</evidence>
<protein>
    <submittedName>
        <fullName evidence="1">Uncharacterized protein</fullName>
    </submittedName>
</protein>
<accession>A0A0E9RZ31</accession>
<sequence>MMHFYIWLDHHLLHSTLHSQLPYHVQHTGTHNS</sequence>
<reference evidence="1" key="1">
    <citation type="submission" date="2014-11" db="EMBL/GenBank/DDBJ databases">
        <authorList>
            <person name="Amaro Gonzalez C."/>
        </authorList>
    </citation>
    <scope>NUCLEOTIDE SEQUENCE</scope>
</reference>